<dbReference type="PANTHER" id="PTHR30532">
    <property type="entry name" value="IRON III DICITRATE-BINDING PERIPLASMIC PROTEIN"/>
    <property type="match status" value="1"/>
</dbReference>
<dbReference type="InterPro" id="IPR051313">
    <property type="entry name" value="Bact_iron-sidero_bind"/>
</dbReference>
<evidence type="ECO:0000256" key="4">
    <source>
        <dbReference type="ARBA" id="ARBA00022729"/>
    </source>
</evidence>
<evidence type="ECO:0000256" key="3">
    <source>
        <dbReference type="ARBA" id="ARBA00022448"/>
    </source>
</evidence>
<evidence type="ECO:0000256" key="5">
    <source>
        <dbReference type="SAM" id="MobiDB-lite"/>
    </source>
</evidence>
<feature type="signal peptide" evidence="6">
    <location>
        <begin position="1"/>
        <end position="21"/>
    </location>
</feature>
<dbReference type="EMBL" id="JBITGY010000004">
    <property type="protein sequence ID" value="MFI6498898.1"/>
    <property type="molecule type" value="Genomic_DNA"/>
</dbReference>
<evidence type="ECO:0000256" key="1">
    <source>
        <dbReference type="ARBA" id="ARBA00004196"/>
    </source>
</evidence>
<evidence type="ECO:0000313" key="9">
    <source>
        <dbReference type="Proteomes" id="UP001612741"/>
    </source>
</evidence>
<dbReference type="PROSITE" id="PS50983">
    <property type="entry name" value="FE_B12_PBP"/>
    <property type="match status" value="1"/>
</dbReference>
<protein>
    <submittedName>
        <fullName evidence="8">ABC transporter substrate-binding protein</fullName>
    </submittedName>
</protein>
<feature type="chain" id="PRO_5045734497" evidence="6">
    <location>
        <begin position="22"/>
        <end position="326"/>
    </location>
</feature>
<dbReference type="InterPro" id="IPR002491">
    <property type="entry name" value="ABC_transptr_periplasmic_BD"/>
</dbReference>
<comment type="caution">
    <text evidence="8">The sequence shown here is derived from an EMBL/GenBank/DDBJ whole genome shotgun (WGS) entry which is preliminary data.</text>
</comment>
<name>A0ABW7YSR9_9ACTN</name>
<feature type="domain" description="Fe/B12 periplasmic-binding" evidence="7">
    <location>
        <begin position="59"/>
        <end position="326"/>
    </location>
</feature>
<keyword evidence="9" id="KW-1185">Reference proteome</keyword>
<dbReference type="Pfam" id="PF01497">
    <property type="entry name" value="Peripla_BP_2"/>
    <property type="match status" value="1"/>
</dbReference>
<comment type="subcellular location">
    <subcellularLocation>
        <location evidence="1">Cell envelope</location>
    </subcellularLocation>
</comment>
<gene>
    <name evidence="8" type="ORF">ACIBG2_16025</name>
</gene>
<evidence type="ECO:0000259" key="7">
    <source>
        <dbReference type="PROSITE" id="PS50983"/>
    </source>
</evidence>
<dbReference type="PROSITE" id="PS51257">
    <property type="entry name" value="PROKAR_LIPOPROTEIN"/>
    <property type="match status" value="1"/>
</dbReference>
<dbReference type="PANTHER" id="PTHR30532:SF1">
    <property type="entry name" value="IRON(3+)-HYDROXAMATE-BINDING PROTEIN FHUD"/>
    <property type="match status" value="1"/>
</dbReference>
<dbReference type="SUPFAM" id="SSF53807">
    <property type="entry name" value="Helical backbone' metal receptor"/>
    <property type="match status" value="1"/>
</dbReference>
<dbReference type="PRINTS" id="PR01715">
    <property type="entry name" value="FERRIBNDNGPP"/>
</dbReference>
<reference evidence="8 9" key="1">
    <citation type="submission" date="2024-10" db="EMBL/GenBank/DDBJ databases">
        <title>The Natural Products Discovery Center: Release of the First 8490 Sequenced Strains for Exploring Actinobacteria Biosynthetic Diversity.</title>
        <authorList>
            <person name="Kalkreuter E."/>
            <person name="Kautsar S.A."/>
            <person name="Yang D."/>
            <person name="Bader C.D."/>
            <person name="Teijaro C.N."/>
            <person name="Fluegel L."/>
            <person name="Davis C.M."/>
            <person name="Simpson J.R."/>
            <person name="Lauterbach L."/>
            <person name="Steele A.D."/>
            <person name="Gui C."/>
            <person name="Meng S."/>
            <person name="Li G."/>
            <person name="Viehrig K."/>
            <person name="Ye F."/>
            <person name="Su P."/>
            <person name="Kiefer A.F."/>
            <person name="Nichols A."/>
            <person name="Cepeda A.J."/>
            <person name="Yan W."/>
            <person name="Fan B."/>
            <person name="Jiang Y."/>
            <person name="Adhikari A."/>
            <person name="Zheng C.-J."/>
            <person name="Schuster L."/>
            <person name="Cowan T.M."/>
            <person name="Smanski M.J."/>
            <person name="Chevrette M.G."/>
            <person name="De Carvalho L.P.S."/>
            <person name="Shen B."/>
        </authorList>
    </citation>
    <scope>NUCLEOTIDE SEQUENCE [LARGE SCALE GENOMIC DNA]</scope>
    <source>
        <strain evidence="8 9">NPDC050545</strain>
    </source>
</reference>
<dbReference type="Proteomes" id="UP001612741">
    <property type="component" value="Unassembled WGS sequence"/>
</dbReference>
<keyword evidence="4 6" id="KW-0732">Signal</keyword>
<dbReference type="CDD" id="cd01146">
    <property type="entry name" value="FhuD"/>
    <property type="match status" value="1"/>
</dbReference>
<proteinExistence type="inferred from homology"/>
<dbReference type="RefSeq" id="WP_397082131.1">
    <property type="nucleotide sequence ID" value="NZ_JBITGY010000004.1"/>
</dbReference>
<evidence type="ECO:0000313" key="8">
    <source>
        <dbReference type="EMBL" id="MFI6498898.1"/>
    </source>
</evidence>
<evidence type="ECO:0000256" key="6">
    <source>
        <dbReference type="SAM" id="SignalP"/>
    </source>
</evidence>
<dbReference type="Gene3D" id="3.40.50.1980">
    <property type="entry name" value="Nitrogenase molybdenum iron protein domain"/>
    <property type="match status" value="2"/>
</dbReference>
<evidence type="ECO:0000256" key="2">
    <source>
        <dbReference type="ARBA" id="ARBA00008814"/>
    </source>
</evidence>
<sequence length="326" mass="33621">MLSLRSALVALAAIAALSACGTTEAPVAAPSSAPSPSSTPVSVTDGRGKKIDLERPAARVVSLEWGETEMLATLGVMPVGVADVKGYGTWVTSAKLDASVKDVGMRNEPSVDSIAALQPDLIVMESDDAALVGQLEKFAPVLVFKGSDAAGNLTRMRADLNLLATAVGKTAEAEKALADFDAALADAKQKIAAAGGAGKPFAMADGWKEGSTISVRLFGKGALVSDVAEAVGLKNAWSGKVDPVWGLGNTDVEGLTALKDPGTRFFYSASDGDDVFADGLASNAIWKSLPFVKKQNVTKLPDGIWTFGGPLSCKQYAEALVKAYTT</sequence>
<keyword evidence="3" id="KW-0813">Transport</keyword>
<accession>A0ABW7YSR9</accession>
<feature type="region of interest" description="Disordered" evidence="5">
    <location>
        <begin position="25"/>
        <end position="48"/>
    </location>
</feature>
<feature type="compositionally biased region" description="Low complexity" evidence="5">
    <location>
        <begin position="25"/>
        <end position="44"/>
    </location>
</feature>
<comment type="similarity">
    <text evidence="2">Belongs to the bacterial solute-binding protein 8 family.</text>
</comment>
<organism evidence="8 9">
    <name type="scientific">Nonomuraea typhae</name>
    <dbReference type="NCBI Taxonomy" id="2603600"/>
    <lineage>
        <taxon>Bacteria</taxon>
        <taxon>Bacillati</taxon>
        <taxon>Actinomycetota</taxon>
        <taxon>Actinomycetes</taxon>
        <taxon>Streptosporangiales</taxon>
        <taxon>Streptosporangiaceae</taxon>
        <taxon>Nonomuraea</taxon>
    </lineage>
</organism>